<sequence length="114" mass="12236">MNKLNRPLLTAATLVLAIQTLPVMAAEMQDMDMKSSSGQNQTKAVEADGVVKAIDPETQKVTLAHGPIAALNWPAMKMAFKVAEPTLLEGIDVGDKVHFELQGADHVVTELSKN</sequence>
<organism evidence="1 2">
    <name type="scientific">Kushneria marisflavi</name>
    <dbReference type="NCBI Taxonomy" id="157779"/>
    <lineage>
        <taxon>Bacteria</taxon>
        <taxon>Pseudomonadati</taxon>
        <taxon>Pseudomonadota</taxon>
        <taxon>Gammaproteobacteria</taxon>
        <taxon>Oceanospirillales</taxon>
        <taxon>Halomonadaceae</taxon>
        <taxon>Kushneria</taxon>
    </lineage>
</organism>
<reference evidence="1 2" key="1">
    <citation type="submission" date="2017-05" db="EMBL/GenBank/DDBJ databases">
        <authorList>
            <person name="Song R."/>
            <person name="Chenine A.L."/>
            <person name="Ruprecht R.M."/>
        </authorList>
    </citation>
    <scope>NUCLEOTIDE SEQUENCE [LARGE SCALE GENOMIC DNA]</scope>
    <source>
        <strain evidence="1">SW32</strain>
    </source>
</reference>
<dbReference type="InterPro" id="IPR042230">
    <property type="entry name" value="CusF_sf"/>
</dbReference>
<dbReference type="OrthoDB" id="5771277at2"/>
<dbReference type="Pfam" id="PF11604">
    <property type="entry name" value="CusF_Ec"/>
    <property type="match status" value="1"/>
</dbReference>
<evidence type="ECO:0000313" key="1">
    <source>
        <dbReference type="EMBL" id="ART62775.1"/>
    </source>
</evidence>
<evidence type="ECO:0000313" key="2">
    <source>
        <dbReference type="Proteomes" id="UP000194457"/>
    </source>
</evidence>
<proteinExistence type="predicted"/>
<gene>
    <name evidence="1" type="ORF">B9H00_06670</name>
</gene>
<dbReference type="Proteomes" id="UP000194457">
    <property type="component" value="Chromosome"/>
</dbReference>
<dbReference type="EMBL" id="CP021358">
    <property type="protein sequence ID" value="ART62775.1"/>
    <property type="molecule type" value="Genomic_DNA"/>
</dbReference>
<name>A0A240UNS7_9GAMM</name>
<dbReference type="KEGG" id="kma:B9H00_06670"/>
<dbReference type="Gene3D" id="2.40.50.320">
    <property type="entry name" value="Copper binding periplasmic protein CusF"/>
    <property type="match status" value="1"/>
</dbReference>
<dbReference type="AlphaFoldDB" id="A0A240UNS7"/>
<accession>A0A240UNS7</accession>
<keyword evidence="2" id="KW-1185">Reference proteome</keyword>
<dbReference type="RefSeq" id="WP_157663195.1">
    <property type="nucleotide sequence ID" value="NZ_CP021358.1"/>
</dbReference>
<dbReference type="InterPro" id="IPR021647">
    <property type="entry name" value="CusF_Ec"/>
</dbReference>
<protein>
    <submittedName>
        <fullName evidence="1">Uncharacterized protein</fullName>
    </submittedName>
</protein>